<keyword evidence="2" id="KW-1185">Reference proteome</keyword>
<protein>
    <submittedName>
        <fullName evidence="1">Uncharacterized protein</fullName>
    </submittedName>
</protein>
<dbReference type="Proteomes" id="UP000671873">
    <property type="component" value="Segment"/>
</dbReference>
<evidence type="ECO:0000313" key="2">
    <source>
        <dbReference type="Proteomes" id="UP000671873"/>
    </source>
</evidence>
<reference evidence="1 2" key="1">
    <citation type="submission" date="2020-03" db="EMBL/GenBank/DDBJ databases">
        <authorList>
            <person name="Holtappels D."/>
            <person name="Bomans J.P.J."/>
            <person name="Lavigne R."/>
            <person name="Wagemans J."/>
        </authorList>
    </citation>
    <scope>NUCLEOTIDE SEQUENCE [LARGE SCALE GENOMIC DNA]</scope>
    <source>
        <strain evidence="1 2">OLIVR5</strain>
    </source>
</reference>
<organism evidence="1 2">
    <name type="scientific">Agrobacterium phage OLIVR5</name>
    <dbReference type="NCBI Taxonomy" id="2723773"/>
    <lineage>
        <taxon>Viruses</taxon>
        <taxon>Duplodnaviria</taxon>
        <taxon>Heunggongvirae</taxon>
        <taxon>Uroviricota</taxon>
        <taxon>Caudoviricetes</taxon>
        <taxon>Pootjesviridae</taxon>
        <taxon>Heverleevirus</taxon>
        <taxon>Heverleevirus OLIVR5</taxon>
    </lineage>
</organism>
<gene>
    <name evidence="1" type="ORF">Ab1vBOLIVR5_gp128c</name>
</gene>
<name>A0A858MST3_9CAUD</name>
<dbReference type="EMBL" id="MT234342">
    <property type="protein sequence ID" value="QIW87776.1"/>
    <property type="molecule type" value="Genomic_DNA"/>
</dbReference>
<sequence>MSTKEFKALAYKDRIVLADISAPGDRTPSTFLSGDGTFRKAPIPTMEADIYDPTGVAADAFSLENMKETDEIRLFHKAEKEKLSAIDIGATKNRKDVDLLDRKNHTGKQTIETIENLKAALDEKFSSSNPPAVGSVSGLSAVINAMEESIAQIIESALTKTKKLTTAEKLVALDAIGALPHPTGNKTQVILGDGTVATIDRSLVGLGKVENISPLEMPVSDFVKRLLDRKIGDEGGAFKGQIFNDFLPDPAWLRKGTFFARSLPVQIQNSFMAASPFRSYAIHDKASFAPGIGFDYVHTHESSKVEGSYQFGTMRKLDGVPGMTAGEFRLHHQDAYGLQWNSWSFNGATGEVGSTGPSKSPLAVMIIDHPADPANSNLVMASVISNEALITFRGKAKLVKGVVIVDVEKSLGLKKNTLASFWADPAVSSVHPVDSFDRVKASAISGNSFTITSENVKSTDEVNWTVTARRADAVLKWQDFKRTNEEGKLIVEEEKV</sequence>
<evidence type="ECO:0000313" key="1">
    <source>
        <dbReference type="EMBL" id="QIW87776.1"/>
    </source>
</evidence>
<accession>A0A858MST3</accession>
<proteinExistence type="predicted"/>